<comment type="caution">
    <text evidence="1">The sequence shown here is derived from an EMBL/GenBank/DDBJ whole genome shotgun (WGS) entry which is preliminary data.</text>
</comment>
<accession>A0A4U6CSV4</accession>
<dbReference type="RefSeq" id="WP_137344036.1">
    <property type="nucleotide sequence ID" value="NZ_SZVO01000023.1"/>
</dbReference>
<name>A0A4U6CSV4_9BACT</name>
<dbReference type="Pfam" id="PF09907">
    <property type="entry name" value="HigB_toxin"/>
    <property type="match status" value="1"/>
</dbReference>
<proteinExistence type="predicted"/>
<organism evidence="1 2">
    <name type="scientific">Dyadobacter frigoris</name>
    <dbReference type="NCBI Taxonomy" id="2576211"/>
    <lineage>
        <taxon>Bacteria</taxon>
        <taxon>Pseudomonadati</taxon>
        <taxon>Bacteroidota</taxon>
        <taxon>Cytophagia</taxon>
        <taxon>Cytophagales</taxon>
        <taxon>Spirosomataceae</taxon>
        <taxon>Dyadobacter</taxon>
    </lineage>
</organism>
<protein>
    <submittedName>
        <fullName evidence="1">Type II toxin-antitoxin system HigB family toxin</fullName>
    </submittedName>
</protein>
<dbReference type="GO" id="GO:0004519">
    <property type="term" value="F:endonuclease activity"/>
    <property type="evidence" value="ECO:0007669"/>
    <property type="project" value="InterPro"/>
</dbReference>
<dbReference type="GO" id="GO:0003723">
    <property type="term" value="F:RNA binding"/>
    <property type="evidence" value="ECO:0007669"/>
    <property type="project" value="InterPro"/>
</dbReference>
<gene>
    <name evidence="1" type="ORF">FDK13_31685</name>
</gene>
<dbReference type="Proteomes" id="UP000304900">
    <property type="component" value="Unassembled WGS sequence"/>
</dbReference>
<sequence length="97" mass="11638">MNVISHKKLKDFYEVHSDSKAYLTAWFKTVRRTNWKDLNTLKQDFQSADLIADNRIIFNIKGNHYRLVVRISFEHKRVMVKWIGTHAEYNKIDARTI</sequence>
<evidence type="ECO:0000313" key="2">
    <source>
        <dbReference type="Proteomes" id="UP000304900"/>
    </source>
</evidence>
<keyword evidence="2" id="KW-1185">Reference proteome</keyword>
<dbReference type="EMBL" id="SZVO01000023">
    <property type="protein sequence ID" value="TKT86611.1"/>
    <property type="molecule type" value="Genomic_DNA"/>
</dbReference>
<dbReference type="AlphaFoldDB" id="A0A4U6CSV4"/>
<evidence type="ECO:0000313" key="1">
    <source>
        <dbReference type="EMBL" id="TKT86611.1"/>
    </source>
</evidence>
<reference evidence="1 2" key="1">
    <citation type="submission" date="2019-05" db="EMBL/GenBank/DDBJ databases">
        <title>Dyadobacter AR-3-8 sp. nov., isolated from arctic soil.</title>
        <authorList>
            <person name="Chaudhary D.K."/>
        </authorList>
    </citation>
    <scope>NUCLEOTIDE SEQUENCE [LARGE SCALE GENOMIC DNA]</scope>
    <source>
        <strain evidence="1 2">AR-3-8</strain>
    </source>
</reference>
<dbReference type="InterPro" id="IPR018669">
    <property type="entry name" value="Toxin_HigB"/>
</dbReference>
<dbReference type="OrthoDB" id="9799912at2"/>
<dbReference type="GO" id="GO:0110001">
    <property type="term" value="C:toxin-antitoxin complex"/>
    <property type="evidence" value="ECO:0007669"/>
    <property type="project" value="InterPro"/>
</dbReference>